<protein>
    <submittedName>
        <fullName evidence="1">Uncharacterized protein</fullName>
    </submittedName>
</protein>
<accession>A0ABR7G5S5</accession>
<proteinExistence type="predicted"/>
<name>A0ABR7G5S5_9FIRM</name>
<comment type="caution">
    <text evidence="1">The sequence shown here is derived from an EMBL/GenBank/DDBJ whole genome shotgun (WGS) entry which is preliminary data.</text>
</comment>
<dbReference type="RefSeq" id="WP_186864641.1">
    <property type="nucleotide sequence ID" value="NZ_JACOPE010000001.1"/>
</dbReference>
<reference evidence="1 2" key="1">
    <citation type="submission" date="2020-08" db="EMBL/GenBank/DDBJ databases">
        <title>Genome public.</title>
        <authorList>
            <person name="Liu C."/>
            <person name="Sun Q."/>
        </authorList>
    </citation>
    <scope>NUCLEOTIDE SEQUENCE [LARGE SCALE GENOMIC DNA]</scope>
    <source>
        <strain evidence="1 2">NSJ-13</strain>
    </source>
</reference>
<gene>
    <name evidence="1" type="ORF">H8S40_04200</name>
</gene>
<dbReference type="EMBL" id="JACOPE010000001">
    <property type="protein sequence ID" value="MBC5682777.1"/>
    <property type="molecule type" value="Genomic_DNA"/>
</dbReference>
<organism evidence="1 2">
    <name type="scientific">Ruminococcus hominis</name>
    <dbReference type="NCBI Taxonomy" id="2763065"/>
    <lineage>
        <taxon>Bacteria</taxon>
        <taxon>Bacillati</taxon>
        <taxon>Bacillota</taxon>
        <taxon>Clostridia</taxon>
        <taxon>Eubacteriales</taxon>
        <taxon>Oscillospiraceae</taxon>
        <taxon>Ruminococcus</taxon>
    </lineage>
</organism>
<evidence type="ECO:0000313" key="2">
    <source>
        <dbReference type="Proteomes" id="UP000631576"/>
    </source>
</evidence>
<evidence type="ECO:0000313" key="1">
    <source>
        <dbReference type="EMBL" id="MBC5682777.1"/>
    </source>
</evidence>
<keyword evidence="2" id="KW-1185">Reference proteome</keyword>
<sequence length="246" mass="28697">MFNKRFIKCIIGAVCIFILVITLIGGKTILEKKAALEVINNFFQSNYEYTKVSSSNYSYSGEDVVYKGKIIYEPYQGIEEYVSGSSIIKTVYTYEEDNKIYGDTQLELEPGKYTWTKKQIMNKLNFQYVKEDLKFKHAGSKKEKGNELEVYRTSYEYPVFLNDDDAKMYSTINVNYYLDMKNKKVVKIIIDDSEYQQDYQILQKMENENITEDEAHKQFIESNESNESVKSITTITVSNIDESTKN</sequence>
<dbReference type="Proteomes" id="UP000631576">
    <property type="component" value="Unassembled WGS sequence"/>
</dbReference>